<sequence>MRDFLTGLFIGGLGIMAWFYVIPEGVQQFAEPPNLALSATFWPYVVAALFIGLGGSLAVQGGVSLKRQRSNPTSMVRTPLPRDVLWAVFFLVPYYFLAQSIGLLLASMIAFAAYALLAGEKSYKKVALLSVVVPAFITLFFIYIAQVLVPLGPIDVLFS</sequence>
<feature type="transmembrane region" description="Helical" evidence="1">
    <location>
        <begin position="41"/>
        <end position="59"/>
    </location>
</feature>
<comment type="caution">
    <text evidence="3">The sequence shown here is derived from an EMBL/GenBank/DDBJ whole genome shotgun (WGS) entry which is preliminary data.</text>
</comment>
<protein>
    <submittedName>
        <fullName evidence="3">Tripartite tricarboxylate transporter TctB family protein</fullName>
    </submittedName>
</protein>
<keyword evidence="1" id="KW-1133">Transmembrane helix</keyword>
<proteinExistence type="predicted"/>
<gene>
    <name evidence="4" type="ORF">GGR41_001638</name>
    <name evidence="3" type="ORF">K8U84_01690</name>
</gene>
<name>A0A9D2VEI9_9BURK</name>
<reference evidence="3" key="3">
    <citation type="submission" date="2021-09" db="EMBL/GenBank/DDBJ databases">
        <authorList>
            <person name="Gilroy R."/>
        </authorList>
    </citation>
    <scope>NUCLEOTIDE SEQUENCE</scope>
    <source>
        <strain evidence="3">CHK175-13533</strain>
    </source>
</reference>
<evidence type="ECO:0000313" key="4">
    <source>
        <dbReference type="EMBL" id="NJB65389.1"/>
    </source>
</evidence>
<dbReference type="Pfam" id="PF07331">
    <property type="entry name" value="TctB"/>
    <property type="match status" value="1"/>
</dbReference>
<keyword evidence="1" id="KW-0812">Transmembrane</keyword>
<feature type="transmembrane region" description="Helical" evidence="1">
    <location>
        <begin position="80"/>
        <end position="97"/>
    </location>
</feature>
<dbReference type="EMBL" id="DYTQ01000027">
    <property type="protein sequence ID" value="HJH23247.1"/>
    <property type="molecule type" value="Genomic_DNA"/>
</dbReference>
<dbReference type="InterPro" id="IPR009936">
    <property type="entry name" value="DUF1468"/>
</dbReference>
<dbReference type="AlphaFoldDB" id="A0A9D2VEI9"/>
<evidence type="ECO:0000313" key="5">
    <source>
        <dbReference type="Proteomes" id="UP000700248"/>
    </source>
</evidence>
<feature type="transmembrane region" description="Helical" evidence="1">
    <location>
        <begin position="103"/>
        <end position="119"/>
    </location>
</feature>
<reference evidence="3" key="2">
    <citation type="journal article" date="2021" name="PeerJ">
        <title>Extensive microbial diversity within the chicken gut microbiome revealed by metagenomics and culture.</title>
        <authorList>
            <person name="Gilroy R."/>
            <person name="Ravi A."/>
            <person name="Getino M."/>
            <person name="Pursley I."/>
            <person name="Horton D.L."/>
            <person name="Alikhan N.F."/>
            <person name="Baker D."/>
            <person name="Gharbi K."/>
            <person name="Hall N."/>
            <person name="Watson M."/>
            <person name="Adriaenssens E.M."/>
            <person name="Foster-Nyarko E."/>
            <person name="Jarju S."/>
            <person name="Secka A."/>
            <person name="Antonio M."/>
            <person name="Oren A."/>
            <person name="Chaudhuri R.R."/>
            <person name="La Ragione R."/>
            <person name="Hildebrand F."/>
            <person name="Pallen M.J."/>
        </authorList>
    </citation>
    <scope>NUCLEOTIDE SEQUENCE</scope>
    <source>
        <strain evidence="3">CHK175-13533</strain>
    </source>
</reference>
<evidence type="ECO:0000313" key="3">
    <source>
        <dbReference type="EMBL" id="HJH23247.1"/>
    </source>
</evidence>
<feature type="transmembrane region" description="Helical" evidence="1">
    <location>
        <begin position="5"/>
        <end position="21"/>
    </location>
</feature>
<dbReference type="Proteomes" id="UP000700248">
    <property type="component" value="Unassembled WGS sequence"/>
</dbReference>
<evidence type="ECO:0000256" key="1">
    <source>
        <dbReference type="SAM" id="Phobius"/>
    </source>
</evidence>
<accession>A0A9D2VEI9</accession>
<keyword evidence="6" id="KW-1185">Reference proteome</keyword>
<organism evidence="3 5">
    <name type="scientific">Paenalcaligenes hominis</name>
    <dbReference type="NCBI Taxonomy" id="643674"/>
    <lineage>
        <taxon>Bacteria</taxon>
        <taxon>Pseudomonadati</taxon>
        <taxon>Pseudomonadota</taxon>
        <taxon>Betaproteobacteria</taxon>
        <taxon>Burkholderiales</taxon>
        <taxon>Alcaligenaceae</taxon>
        <taxon>Paenalcaligenes</taxon>
    </lineage>
</organism>
<evidence type="ECO:0000259" key="2">
    <source>
        <dbReference type="Pfam" id="PF07331"/>
    </source>
</evidence>
<feature type="domain" description="DUF1468" evidence="2">
    <location>
        <begin position="7"/>
        <end position="148"/>
    </location>
</feature>
<feature type="transmembrane region" description="Helical" evidence="1">
    <location>
        <begin position="126"/>
        <end position="149"/>
    </location>
</feature>
<keyword evidence="1" id="KW-0472">Membrane</keyword>
<dbReference type="Proteomes" id="UP000783934">
    <property type="component" value="Unassembled WGS sequence"/>
</dbReference>
<dbReference type="RefSeq" id="WP_167661419.1">
    <property type="nucleotide sequence ID" value="NZ_BMCQ01000003.1"/>
</dbReference>
<reference evidence="4 6" key="1">
    <citation type="submission" date="2020-03" db="EMBL/GenBank/DDBJ databases">
        <title>Genomic Encyclopedia of Type Strains, Phase IV (KMG-IV): sequencing the most valuable type-strain genomes for metagenomic binning, comparative biology and taxonomic classification.</title>
        <authorList>
            <person name="Goeker M."/>
        </authorList>
    </citation>
    <scope>NUCLEOTIDE SEQUENCE [LARGE SCALE GENOMIC DNA]</scope>
    <source>
        <strain evidence="4 6">DSM 26613</strain>
    </source>
</reference>
<dbReference type="EMBL" id="JAATIZ010000003">
    <property type="protein sequence ID" value="NJB65389.1"/>
    <property type="molecule type" value="Genomic_DNA"/>
</dbReference>
<evidence type="ECO:0000313" key="6">
    <source>
        <dbReference type="Proteomes" id="UP000783934"/>
    </source>
</evidence>